<organism evidence="5 6">
    <name type="scientific">Enterococcus gallinarum</name>
    <dbReference type="NCBI Taxonomy" id="1353"/>
    <lineage>
        <taxon>Bacteria</taxon>
        <taxon>Bacillati</taxon>
        <taxon>Bacillota</taxon>
        <taxon>Bacilli</taxon>
        <taxon>Lactobacillales</taxon>
        <taxon>Enterococcaceae</taxon>
        <taxon>Enterococcus</taxon>
    </lineage>
</organism>
<keyword evidence="5" id="KW-0808">Transferase</keyword>
<keyword evidence="2 4" id="KW-0663">Pyridoxal phosphate</keyword>
<keyword evidence="6" id="KW-1185">Reference proteome</keyword>
<dbReference type="PANTHER" id="PTHR32328">
    <property type="entry name" value="L-SERYL-TRNA(SEC) SELENIUM TRANSFERASE"/>
    <property type="match status" value="1"/>
</dbReference>
<dbReference type="AlphaFoldDB" id="A0A376H405"/>
<dbReference type="InterPro" id="IPR015424">
    <property type="entry name" value="PyrdxlP-dep_Trfase"/>
</dbReference>
<dbReference type="NCBIfam" id="TIGR01437">
    <property type="entry name" value="selA_rel"/>
    <property type="match status" value="1"/>
</dbReference>
<dbReference type="GO" id="GO:0004125">
    <property type="term" value="F:L-seryl-tRNA(Sec) selenium transferase activity"/>
    <property type="evidence" value="ECO:0007669"/>
    <property type="project" value="UniProtKB-EC"/>
</dbReference>
<dbReference type="Pfam" id="PF03841">
    <property type="entry name" value="SelA"/>
    <property type="match status" value="1"/>
</dbReference>
<evidence type="ECO:0000256" key="2">
    <source>
        <dbReference type="ARBA" id="ARBA00022898"/>
    </source>
</evidence>
<accession>A0A376H405</accession>
<reference evidence="5 6" key="1">
    <citation type="submission" date="2018-06" db="EMBL/GenBank/DDBJ databases">
        <authorList>
            <consortium name="Pathogen Informatics"/>
            <person name="Doyle S."/>
        </authorList>
    </citation>
    <scope>NUCLEOTIDE SEQUENCE [LARGE SCALE GENOMIC DNA]</scope>
    <source>
        <strain evidence="5 6">NCTC12360</strain>
    </source>
</reference>
<evidence type="ECO:0000256" key="4">
    <source>
        <dbReference type="PIRSR" id="PIRSR618319-50"/>
    </source>
</evidence>
<dbReference type="InterPro" id="IPR006337">
    <property type="entry name" value="DgaE-like"/>
</dbReference>
<dbReference type="EMBL" id="UFYW01000001">
    <property type="protein sequence ID" value="STD83545.1"/>
    <property type="molecule type" value="Genomic_DNA"/>
</dbReference>
<dbReference type="OrthoDB" id="9787096at2"/>
<dbReference type="EC" id="2.9.1.1" evidence="5"/>
<name>A0A376H405_ENTGA</name>
<dbReference type="SUPFAM" id="SSF53383">
    <property type="entry name" value="PLP-dependent transferases"/>
    <property type="match status" value="1"/>
</dbReference>
<dbReference type="InterPro" id="IPR018319">
    <property type="entry name" value="SelA-like"/>
</dbReference>
<evidence type="ECO:0000313" key="6">
    <source>
        <dbReference type="Proteomes" id="UP000254807"/>
    </source>
</evidence>
<dbReference type="RefSeq" id="WP_060815331.1">
    <property type="nucleotide sequence ID" value="NZ_CAKODH010000006.1"/>
</dbReference>
<evidence type="ECO:0000313" key="5">
    <source>
        <dbReference type="EMBL" id="STD83545.1"/>
    </source>
</evidence>
<dbReference type="Proteomes" id="UP000254807">
    <property type="component" value="Unassembled WGS sequence"/>
</dbReference>
<evidence type="ECO:0000256" key="1">
    <source>
        <dbReference type="ARBA" id="ARBA00001933"/>
    </source>
</evidence>
<dbReference type="FunFam" id="3.40.640.10:FF:000056">
    <property type="entry name" value="SelA-like pyridoxal phosphate-dependent enzyme"/>
    <property type="match status" value="1"/>
</dbReference>
<gene>
    <name evidence="5" type="primary">selA_2</name>
    <name evidence="5" type="ORF">NCTC12360_02012</name>
</gene>
<dbReference type="InterPro" id="IPR015421">
    <property type="entry name" value="PyrdxlP-dep_Trfase_major"/>
</dbReference>
<sequence length="363" mass="39582">MTISYEKFALKEVINASGKMTILGVSKVSENVLAAQRFGGEHFFEMSDLAVKTGAYLSQLLKVEDAQIVSSASAGIAQSVAALIGQGDLYHVYHPYTEKITRREIVVPKGHNVDYGTPVEVMVAQGGGQVVEAGYANMCTPAHVARMITEETAALLYIKSHHTVQKSMLTVSEMVEVAKAHHLPLIVDAAAEEDLFKYSEMGADLVIYSGAKAIEGPSAGLVIGKKEYIQWIRLQSKGIGRAMKIGKDNILGFTQAVEDYLQNGSESGESMKQRLAPFVAAINQLPDLSAKIVQDGAGRDIYRASVTVAGKKSAKEVIEELKAQNPAVYTREYQANNGIIEFDIRSVNQNEMEKIIKRLKEIM</sequence>
<dbReference type="Gene3D" id="3.40.640.10">
    <property type="entry name" value="Type I PLP-dependent aspartate aminotransferase-like (Major domain)"/>
    <property type="match status" value="1"/>
</dbReference>
<protein>
    <submittedName>
        <fullName evidence="5">L-seryl-tRNA(Sec) selenium transferase</fullName>
        <ecNumber evidence="5">2.9.1.1</ecNumber>
    </submittedName>
</protein>
<evidence type="ECO:0000256" key="3">
    <source>
        <dbReference type="ARBA" id="ARBA00044507"/>
    </source>
</evidence>
<feature type="modified residue" description="N6-(pyridoxal phosphate)lysine" evidence="4">
    <location>
        <position position="212"/>
    </location>
</feature>
<comment type="cofactor">
    <cofactor evidence="1 4">
        <name>pyridoxal 5'-phosphate</name>
        <dbReference type="ChEBI" id="CHEBI:597326"/>
    </cofactor>
</comment>
<dbReference type="PANTHER" id="PTHR32328:SF0">
    <property type="entry name" value="L-SERYL-TRNA(SEC) SELENIUM TRANSFERASE"/>
    <property type="match status" value="1"/>
</dbReference>
<proteinExistence type="inferred from homology"/>
<comment type="similarity">
    <text evidence="3">Belongs to the SelA family.</text>
</comment>